<sequence>MAGIACEFYIPDCSHSSLFSSSYVRCQKSQGHKILRCFPHCCPSHVHYRNCGTSLALAVTRPPMANTWYAFIVFERADQQLYNLNDVIIATDIATQTRTRENPLATHLRGMVADNGHFRFDEKQADGWHYGWKSGRSKVQREIQHVARAYIFEEIDQLQWKVVGTATSAPFTIVSYRGEHNKRKKSAIQLLLPSSPNPNEEPKHIHYAMIFQYLCECRLDNAPRDLIAWFEGLYNKEHEYGVTLEELAESIAREIDLCTFPFVDNFFARFIAQIREAYIVAQQTSPSIILKDINSMRYSMYDGTWFWQSQSIQYHQLSLPITAEHYFRWLSLAPSFYQRLISNSLYIRSTNPSFTTVPSQFDLDTKAHSLRLLPDGESCMANLAIDYVGYQDSTGNIHLMLYIFERPQFSCLMANVAIVLYDEQTIVYSVDLKRAMIAPDEPDFLDCEPSRRVELCNSVSSASHGSFKVTYCRMMVWQFYMTNCPHAQLFQPSYVRCQKSQGQKILRCFPHCCPRHIHYRNCGSSICLAIPPTNAPVRAVVAFTLQDEETYCVGTIVPASEIVNELRTKDNPFALYLEGTQLGVFDHQRSTSGNIHFRFDEKQAEGWHYGWKSGRSKAQRELQHVLRAYVFEEITPMQWKVIGMVVSTPFTIVSYRGEHNKRKKNQLLDSPPQQVNDDTPQSYGLILNYIGRFRLQEAAPELLEWLQLQLFSIPFVGRGLNRCGFYSEQELVHRKACLAIALAMAQPDFLYRMDQIFLQNADAVLDKSNLQHVYYECLIEQLIFPIMRHVLRQFGLSVQQVVQSITKEDTSASMDGFFTHFVAQMRESFIMMQGPPSVFQDHRENIFDGTWTWQKEATQIHHSTMSMTLTHYLRFLANATSFTQRLCNQTLYIRSSCPSFSTIPSELVLNHQAQSLRVLPDGESCMGTIAVDYIGSIAPSGELHFVLYFYERLGDSCVMAQVTIHPQDDQTLVYSVTITGATASTIPSNELFDQEANIRVEQYEQWPAIQTGSFQLTYSRYKILRCFPHCCPGHVHYRNCGSFLYLSTTANDKRHLIAIVVFAPDDNQVFQLGDNIHAEELERDIRTRENPFGLFVKGHQLKDPSGHFRFDEKQVDGWHYAWLSGRSKAQRQQHHVLRAFVLEVNTPNMYQVVGTTMSTPFTIVSYRGEHNKRKKGAFAPSSFRFDLPQAPIEIYLRVLDCLSSFLLDHVAADDWKWFENSLSIDPLTALTTRHSHSDHSNHKIYLALGRGLACPEFWATMDKCFVRHASCVLHQNESQRIFRQVLEQLLMPMIDKTLHQHNTTIVDVANTIALDIELSSTLLPDDIFALFVAQLREAYIAVLSHSKTQQNPSILDSQQITIFNGKWIWQRQATQILEWTLPISLPHYLRWFYNSAALEMNYQNGILSVNSIYLRLTTVPSEFIADNCVHSLRVLPTGESCMGQVAVDYLVNVASEIRMRLFFMERTKKNA</sequence>
<name>A0A1V9ZZ35_9STRA</name>
<evidence type="ECO:0000313" key="1">
    <source>
        <dbReference type="EMBL" id="OQS03278.1"/>
    </source>
</evidence>
<organism evidence="1 2">
    <name type="scientific">Thraustotheca clavata</name>
    <dbReference type="NCBI Taxonomy" id="74557"/>
    <lineage>
        <taxon>Eukaryota</taxon>
        <taxon>Sar</taxon>
        <taxon>Stramenopiles</taxon>
        <taxon>Oomycota</taxon>
        <taxon>Saprolegniomycetes</taxon>
        <taxon>Saprolegniales</taxon>
        <taxon>Achlyaceae</taxon>
        <taxon>Thraustotheca</taxon>
    </lineage>
</organism>
<reference evidence="1 2" key="1">
    <citation type="journal article" date="2014" name="Genome Biol. Evol.">
        <title>The secreted proteins of Achlya hypogyna and Thraustotheca clavata identify the ancestral oomycete secretome and reveal gene acquisitions by horizontal gene transfer.</title>
        <authorList>
            <person name="Misner I."/>
            <person name="Blouin N."/>
            <person name="Leonard G."/>
            <person name="Richards T.A."/>
            <person name="Lane C.E."/>
        </authorList>
    </citation>
    <scope>NUCLEOTIDE SEQUENCE [LARGE SCALE GENOMIC DNA]</scope>
    <source>
        <strain evidence="1 2">ATCC 34112</strain>
    </source>
</reference>
<proteinExistence type="predicted"/>
<dbReference type="OrthoDB" id="79036at2759"/>
<dbReference type="STRING" id="74557.A0A1V9ZZ35"/>
<dbReference type="Proteomes" id="UP000243217">
    <property type="component" value="Unassembled WGS sequence"/>
</dbReference>
<gene>
    <name evidence="1" type="ORF">THRCLA_04426</name>
</gene>
<protein>
    <submittedName>
        <fullName evidence="1">Uncharacterized protein</fullName>
    </submittedName>
</protein>
<comment type="caution">
    <text evidence="1">The sequence shown here is derived from an EMBL/GenBank/DDBJ whole genome shotgun (WGS) entry which is preliminary data.</text>
</comment>
<evidence type="ECO:0000313" key="2">
    <source>
        <dbReference type="Proteomes" id="UP000243217"/>
    </source>
</evidence>
<accession>A0A1V9ZZ35</accession>
<dbReference type="EMBL" id="JNBS01000943">
    <property type="protein sequence ID" value="OQS03278.1"/>
    <property type="molecule type" value="Genomic_DNA"/>
</dbReference>
<keyword evidence="2" id="KW-1185">Reference proteome</keyword>